<dbReference type="InterPro" id="IPR002156">
    <property type="entry name" value="RNaseH_domain"/>
</dbReference>
<feature type="domain" description="RNase H type-1" evidence="1">
    <location>
        <begin position="1"/>
        <end position="72"/>
    </location>
</feature>
<reference evidence="2 3" key="1">
    <citation type="journal article" date="2021" name="BMC Genomics">
        <title>Datura genome reveals duplications of psychoactive alkaloid biosynthetic genes and high mutation rate following tissue culture.</title>
        <authorList>
            <person name="Rajewski A."/>
            <person name="Carter-House D."/>
            <person name="Stajich J."/>
            <person name="Litt A."/>
        </authorList>
    </citation>
    <scope>NUCLEOTIDE SEQUENCE [LARGE SCALE GENOMIC DNA]</scope>
    <source>
        <strain evidence="2">AR-01</strain>
    </source>
</reference>
<organism evidence="2 3">
    <name type="scientific">Datura stramonium</name>
    <name type="common">Jimsonweed</name>
    <name type="synonym">Common thornapple</name>
    <dbReference type="NCBI Taxonomy" id="4076"/>
    <lineage>
        <taxon>Eukaryota</taxon>
        <taxon>Viridiplantae</taxon>
        <taxon>Streptophyta</taxon>
        <taxon>Embryophyta</taxon>
        <taxon>Tracheophyta</taxon>
        <taxon>Spermatophyta</taxon>
        <taxon>Magnoliopsida</taxon>
        <taxon>eudicotyledons</taxon>
        <taxon>Gunneridae</taxon>
        <taxon>Pentapetalae</taxon>
        <taxon>asterids</taxon>
        <taxon>lamiids</taxon>
        <taxon>Solanales</taxon>
        <taxon>Solanaceae</taxon>
        <taxon>Solanoideae</taxon>
        <taxon>Datureae</taxon>
        <taxon>Datura</taxon>
    </lineage>
</organism>
<dbReference type="Gene3D" id="3.30.420.10">
    <property type="entry name" value="Ribonuclease H-like superfamily/Ribonuclease H"/>
    <property type="match status" value="1"/>
</dbReference>
<accession>A0ABS8VT61</accession>
<protein>
    <recommendedName>
        <fullName evidence="1">RNase H type-1 domain-containing protein</fullName>
    </recommendedName>
</protein>
<sequence length="83" mass="9380">MAEVMAASYGVEVCLSMGFNNIDMELDSEIITDMLLNRGNANLKLKEKIDCIVENLEGKKAEIRHCFREANQDLLVSYLLLID</sequence>
<evidence type="ECO:0000259" key="1">
    <source>
        <dbReference type="Pfam" id="PF13456"/>
    </source>
</evidence>
<dbReference type="InterPro" id="IPR036397">
    <property type="entry name" value="RNaseH_sf"/>
</dbReference>
<keyword evidence="3" id="KW-1185">Reference proteome</keyword>
<name>A0ABS8VT61_DATST</name>
<evidence type="ECO:0000313" key="3">
    <source>
        <dbReference type="Proteomes" id="UP000823775"/>
    </source>
</evidence>
<proteinExistence type="predicted"/>
<evidence type="ECO:0000313" key="2">
    <source>
        <dbReference type="EMBL" id="MCE0482541.1"/>
    </source>
</evidence>
<dbReference type="Pfam" id="PF13456">
    <property type="entry name" value="RVT_3"/>
    <property type="match status" value="1"/>
</dbReference>
<dbReference type="Proteomes" id="UP000823775">
    <property type="component" value="Unassembled WGS sequence"/>
</dbReference>
<dbReference type="EMBL" id="JACEIK010005967">
    <property type="protein sequence ID" value="MCE0482541.1"/>
    <property type="molecule type" value="Genomic_DNA"/>
</dbReference>
<comment type="caution">
    <text evidence="2">The sequence shown here is derived from an EMBL/GenBank/DDBJ whole genome shotgun (WGS) entry which is preliminary data.</text>
</comment>
<gene>
    <name evidence="2" type="ORF">HAX54_041370</name>
</gene>